<gene>
    <name evidence="1" type="ORF">B0T10DRAFT_458343</name>
</gene>
<dbReference type="AlphaFoldDB" id="A0A9P9AUH7"/>
<organism evidence="1 2">
    <name type="scientific">Thelonectria olida</name>
    <dbReference type="NCBI Taxonomy" id="1576542"/>
    <lineage>
        <taxon>Eukaryota</taxon>
        <taxon>Fungi</taxon>
        <taxon>Dikarya</taxon>
        <taxon>Ascomycota</taxon>
        <taxon>Pezizomycotina</taxon>
        <taxon>Sordariomycetes</taxon>
        <taxon>Hypocreomycetidae</taxon>
        <taxon>Hypocreales</taxon>
        <taxon>Nectriaceae</taxon>
        <taxon>Thelonectria</taxon>
    </lineage>
</organism>
<accession>A0A9P9AUH7</accession>
<sequence length="111" mass="11740">MYFPIAKVSSVFAAINVVAANLHDNCHCRNGDSAYDRITTLACEAYNAAGYEWGGTTYNADTGSCVKATSEDKIAGKEWEAACRQIATSGFACADGEGTCYANSDDVRGDC</sequence>
<reference evidence="1 2" key="1">
    <citation type="journal article" date="2021" name="Nat. Commun.">
        <title>Genetic determinants of endophytism in the Arabidopsis root mycobiome.</title>
        <authorList>
            <person name="Mesny F."/>
            <person name="Miyauchi S."/>
            <person name="Thiergart T."/>
            <person name="Pickel B."/>
            <person name="Atanasova L."/>
            <person name="Karlsson M."/>
            <person name="Huettel B."/>
            <person name="Barry K.W."/>
            <person name="Haridas S."/>
            <person name="Chen C."/>
            <person name="Bauer D."/>
            <person name="Andreopoulos W."/>
            <person name="Pangilinan J."/>
            <person name="LaButti K."/>
            <person name="Riley R."/>
            <person name="Lipzen A."/>
            <person name="Clum A."/>
            <person name="Drula E."/>
            <person name="Henrissat B."/>
            <person name="Kohler A."/>
            <person name="Grigoriev I.V."/>
            <person name="Martin F.M."/>
            <person name="Hacquard S."/>
        </authorList>
    </citation>
    <scope>NUCLEOTIDE SEQUENCE [LARGE SCALE GENOMIC DNA]</scope>
    <source>
        <strain evidence="1 2">MPI-CAGE-CH-0241</strain>
    </source>
</reference>
<evidence type="ECO:0000313" key="1">
    <source>
        <dbReference type="EMBL" id="KAH6892635.1"/>
    </source>
</evidence>
<dbReference type="Proteomes" id="UP000777438">
    <property type="component" value="Unassembled WGS sequence"/>
</dbReference>
<evidence type="ECO:0000313" key="2">
    <source>
        <dbReference type="Proteomes" id="UP000777438"/>
    </source>
</evidence>
<proteinExistence type="predicted"/>
<name>A0A9P9AUH7_9HYPO</name>
<keyword evidence="2" id="KW-1185">Reference proteome</keyword>
<dbReference type="OrthoDB" id="3873024at2759"/>
<dbReference type="EMBL" id="JAGPYM010000007">
    <property type="protein sequence ID" value="KAH6892635.1"/>
    <property type="molecule type" value="Genomic_DNA"/>
</dbReference>
<protein>
    <submittedName>
        <fullName evidence="1">Uncharacterized protein</fullName>
    </submittedName>
</protein>
<comment type="caution">
    <text evidence="1">The sequence shown here is derived from an EMBL/GenBank/DDBJ whole genome shotgun (WGS) entry which is preliminary data.</text>
</comment>